<comment type="caution">
    <text evidence="1">The sequence shown here is derived from an EMBL/GenBank/DDBJ whole genome shotgun (WGS) entry which is preliminary data.</text>
</comment>
<keyword evidence="2" id="KW-1185">Reference proteome</keyword>
<dbReference type="FunCoup" id="A0A200Q715">
    <property type="interactions" value="61"/>
</dbReference>
<dbReference type="PANTHER" id="PTHR33544">
    <property type="entry name" value="DUF4005 DOMAIN-CONTAINING PROTEIN-RELATED"/>
    <property type="match status" value="1"/>
</dbReference>
<proteinExistence type="predicted"/>
<dbReference type="InParanoid" id="A0A200Q715"/>
<dbReference type="STRING" id="56857.A0A200Q715"/>
<evidence type="ECO:0000313" key="1">
    <source>
        <dbReference type="EMBL" id="OVA06255.1"/>
    </source>
</evidence>
<evidence type="ECO:0000313" key="2">
    <source>
        <dbReference type="Proteomes" id="UP000195402"/>
    </source>
</evidence>
<dbReference type="EMBL" id="MVGT01002876">
    <property type="protein sequence ID" value="OVA06255.1"/>
    <property type="molecule type" value="Genomic_DNA"/>
</dbReference>
<dbReference type="InterPro" id="IPR040344">
    <property type="entry name" value="At3g17950-like"/>
</dbReference>
<gene>
    <name evidence="1" type="ORF">BVC80_8869g22</name>
</gene>
<dbReference type="OMA" id="IESSHRH"/>
<sequence length="219" mass="24039">MAHQEDGWPLGLQPLNTIVGLVRNHDFSGSMSFNTLITCSPSSSTVFSSDLDTESTGSFFHEQSITLGSLMGVSSILDLSGRSLGGRRSVESFRGNNKKTTNNNLKSSKTWFFSLCSKPNVHDHTEITVKNPPLSTLAHFLEVERRAANDYRTNQSPIIYEQEQFYEGRPVSEPNSLFIDGCIAPPQQSPCFSSSSNVNGGDKYGFPVLFSCICGTPRN</sequence>
<accession>A0A200Q715</accession>
<reference evidence="1 2" key="1">
    <citation type="journal article" date="2017" name="Mol. Plant">
        <title>The Genome of Medicinal Plant Macleaya cordata Provides New Insights into Benzylisoquinoline Alkaloids Metabolism.</title>
        <authorList>
            <person name="Liu X."/>
            <person name="Liu Y."/>
            <person name="Huang P."/>
            <person name="Ma Y."/>
            <person name="Qing Z."/>
            <person name="Tang Q."/>
            <person name="Cao H."/>
            <person name="Cheng P."/>
            <person name="Zheng Y."/>
            <person name="Yuan Z."/>
            <person name="Zhou Y."/>
            <person name="Liu J."/>
            <person name="Tang Z."/>
            <person name="Zhuo Y."/>
            <person name="Zhang Y."/>
            <person name="Yu L."/>
            <person name="Huang J."/>
            <person name="Yang P."/>
            <person name="Peng Q."/>
            <person name="Zhang J."/>
            <person name="Jiang W."/>
            <person name="Zhang Z."/>
            <person name="Lin K."/>
            <person name="Ro D.K."/>
            <person name="Chen X."/>
            <person name="Xiong X."/>
            <person name="Shang Y."/>
            <person name="Huang S."/>
            <person name="Zeng J."/>
        </authorList>
    </citation>
    <scope>NUCLEOTIDE SEQUENCE [LARGE SCALE GENOMIC DNA]</scope>
    <source>
        <strain evidence="2">cv. BLH2017</strain>
        <tissue evidence="1">Root</tissue>
    </source>
</reference>
<dbReference type="Proteomes" id="UP000195402">
    <property type="component" value="Unassembled WGS sequence"/>
</dbReference>
<organism evidence="1 2">
    <name type="scientific">Macleaya cordata</name>
    <name type="common">Five-seeded plume-poppy</name>
    <name type="synonym">Bocconia cordata</name>
    <dbReference type="NCBI Taxonomy" id="56857"/>
    <lineage>
        <taxon>Eukaryota</taxon>
        <taxon>Viridiplantae</taxon>
        <taxon>Streptophyta</taxon>
        <taxon>Embryophyta</taxon>
        <taxon>Tracheophyta</taxon>
        <taxon>Spermatophyta</taxon>
        <taxon>Magnoliopsida</taxon>
        <taxon>Ranunculales</taxon>
        <taxon>Papaveraceae</taxon>
        <taxon>Papaveroideae</taxon>
        <taxon>Macleaya</taxon>
    </lineage>
</organism>
<dbReference type="PANTHER" id="PTHR33544:SF5">
    <property type="entry name" value="DUF4005 DOMAIN-CONTAINING PROTEIN"/>
    <property type="match status" value="1"/>
</dbReference>
<protein>
    <submittedName>
        <fullName evidence="1">Uncharacterized protein</fullName>
    </submittedName>
</protein>
<dbReference type="AlphaFoldDB" id="A0A200Q715"/>
<name>A0A200Q715_MACCD</name>
<dbReference type="OrthoDB" id="1898359at2759"/>